<dbReference type="InterPro" id="IPR022025">
    <property type="entry name" value="Amidoligase_2"/>
</dbReference>
<sequence length="435" mass="49122">MGPNLWGAHTAGTATNPNSTSPSPRSEIYQTANAHQTNNTSSIITIGMELEFLIAKTPHSLFFSPKSSIFETIRASLQNFFHAGGISIQTDIFPQRPNHQPDQSKFRLMEERSCDPFLLDHATGKKIPGEAVEICTPIMRFRSWEWVIPTVFEHLTAQFDCRFNTTTGLHVHVGRGCGWDLSAAKSIAKAVIIFESTLDHYHPLHRAPAWNWCIHSNRDNDNLTYFAKSTIMRKLEDAGTFQELINLISPHKFFKYNFNSLKRYGTVEFRQADASIGTDRAVQWINLVVRFVTAAVEATPEEFERWAEDEDPAICCPPEVFDRFGVPWVGAQEQVKDFQMVEDFSFGGGGWGIAAWRGGEAVEEWGLEITQAVQESVDLWTGWEVKEVLLGDNMDLRVLEVRVEEGTNPLEGSLSIEDTRTMIEEASNYLLSRTN</sequence>
<comment type="caution">
    <text evidence="2">The sequence shown here is derived from an EMBL/GenBank/DDBJ whole genome shotgun (WGS) entry which is preliminary data.</text>
</comment>
<feature type="region of interest" description="Disordered" evidence="1">
    <location>
        <begin position="1"/>
        <end position="26"/>
    </location>
</feature>
<protein>
    <recommendedName>
        <fullName evidence="4">Amidoligase enzyme-domain-containing protein</fullName>
    </recommendedName>
</protein>
<evidence type="ECO:0000313" key="3">
    <source>
        <dbReference type="Proteomes" id="UP000244722"/>
    </source>
</evidence>
<dbReference type="OrthoDB" id="412402at2759"/>
<dbReference type="EMBL" id="NESQ01000373">
    <property type="protein sequence ID" value="PUU73485.1"/>
    <property type="molecule type" value="Genomic_DNA"/>
</dbReference>
<organism evidence="2 3">
    <name type="scientific">Tuber borchii</name>
    <name type="common">White truffle</name>
    <dbReference type="NCBI Taxonomy" id="42251"/>
    <lineage>
        <taxon>Eukaryota</taxon>
        <taxon>Fungi</taxon>
        <taxon>Dikarya</taxon>
        <taxon>Ascomycota</taxon>
        <taxon>Pezizomycotina</taxon>
        <taxon>Pezizomycetes</taxon>
        <taxon>Pezizales</taxon>
        <taxon>Tuberaceae</taxon>
        <taxon>Tuber</taxon>
    </lineage>
</organism>
<evidence type="ECO:0008006" key="4">
    <source>
        <dbReference type="Google" id="ProtNLM"/>
    </source>
</evidence>
<name>A0A2T6ZDB5_TUBBO</name>
<evidence type="ECO:0000313" key="2">
    <source>
        <dbReference type="EMBL" id="PUU73485.1"/>
    </source>
</evidence>
<dbReference type="PANTHER" id="PTHR36847:SF1">
    <property type="entry name" value="AMIDOLIGASE ENZYME"/>
    <property type="match status" value="1"/>
</dbReference>
<dbReference type="Proteomes" id="UP000244722">
    <property type="component" value="Unassembled WGS sequence"/>
</dbReference>
<dbReference type="Pfam" id="PF12224">
    <property type="entry name" value="Amidoligase_2"/>
    <property type="match status" value="1"/>
</dbReference>
<keyword evidence="3" id="KW-1185">Reference proteome</keyword>
<evidence type="ECO:0000256" key="1">
    <source>
        <dbReference type="SAM" id="MobiDB-lite"/>
    </source>
</evidence>
<accession>A0A2T6ZDB5</accession>
<gene>
    <name evidence="2" type="ORF">B9Z19DRAFT_1068951</name>
</gene>
<dbReference type="AlphaFoldDB" id="A0A2T6ZDB5"/>
<proteinExistence type="predicted"/>
<dbReference type="STRING" id="42251.A0A2T6ZDB5"/>
<reference evidence="2 3" key="1">
    <citation type="submission" date="2017-04" db="EMBL/GenBank/DDBJ databases">
        <title>Draft genome sequence of Tuber borchii Vittad., a whitish edible truffle.</title>
        <authorList>
            <consortium name="DOE Joint Genome Institute"/>
            <person name="Murat C."/>
            <person name="Kuo A."/>
            <person name="Barry K.W."/>
            <person name="Clum A."/>
            <person name="Dockter R.B."/>
            <person name="Fauchery L."/>
            <person name="Iotti M."/>
            <person name="Kohler A."/>
            <person name="Labutti K."/>
            <person name="Lindquist E.A."/>
            <person name="Lipzen A."/>
            <person name="Ohm R.A."/>
            <person name="Wang M."/>
            <person name="Grigoriev I.V."/>
            <person name="Zambonelli A."/>
            <person name="Martin F.M."/>
        </authorList>
    </citation>
    <scope>NUCLEOTIDE SEQUENCE [LARGE SCALE GENOMIC DNA]</scope>
    <source>
        <strain evidence="2 3">Tbo3840</strain>
    </source>
</reference>
<dbReference type="PANTHER" id="PTHR36847">
    <property type="entry name" value="AMIDOLIGASE ENZYME"/>
    <property type="match status" value="1"/>
</dbReference>
<feature type="compositionally biased region" description="Low complexity" evidence="1">
    <location>
        <begin position="15"/>
        <end position="24"/>
    </location>
</feature>